<dbReference type="Proteomes" id="UP000799755">
    <property type="component" value="Unassembled WGS sequence"/>
</dbReference>
<accession>A0ACB6QX85</accession>
<proteinExistence type="predicted"/>
<organism evidence="1 2">
    <name type="scientific">Lindgomyces ingoldianus</name>
    <dbReference type="NCBI Taxonomy" id="673940"/>
    <lineage>
        <taxon>Eukaryota</taxon>
        <taxon>Fungi</taxon>
        <taxon>Dikarya</taxon>
        <taxon>Ascomycota</taxon>
        <taxon>Pezizomycotina</taxon>
        <taxon>Dothideomycetes</taxon>
        <taxon>Pleosporomycetidae</taxon>
        <taxon>Pleosporales</taxon>
        <taxon>Lindgomycetaceae</taxon>
        <taxon>Lindgomyces</taxon>
    </lineage>
</organism>
<gene>
    <name evidence="1" type="ORF">BDR25DRAFT_354030</name>
</gene>
<name>A0ACB6QX85_9PLEO</name>
<protein>
    <submittedName>
        <fullName evidence="1">Uncharacterized protein</fullName>
    </submittedName>
</protein>
<sequence length="106" mass="11804">MTQLAVPHSPNDVGWKTLSPALSGSRDRTDEEWLQLLDKSLAEPLQVVHATPATHANACKTHVYSLNHNHNQVYQLPIQLLGQTTTCLLYSAKTHTLLDELYTQSS</sequence>
<dbReference type="EMBL" id="MU003504">
    <property type="protein sequence ID" value="KAF2471495.1"/>
    <property type="molecule type" value="Genomic_DNA"/>
</dbReference>
<reference evidence="1" key="1">
    <citation type="journal article" date="2020" name="Stud. Mycol.">
        <title>101 Dothideomycetes genomes: a test case for predicting lifestyles and emergence of pathogens.</title>
        <authorList>
            <person name="Haridas S."/>
            <person name="Albert R."/>
            <person name="Binder M."/>
            <person name="Bloem J."/>
            <person name="Labutti K."/>
            <person name="Salamov A."/>
            <person name="Andreopoulos B."/>
            <person name="Baker S."/>
            <person name="Barry K."/>
            <person name="Bills G."/>
            <person name="Bluhm B."/>
            <person name="Cannon C."/>
            <person name="Castanera R."/>
            <person name="Culley D."/>
            <person name="Daum C."/>
            <person name="Ezra D."/>
            <person name="Gonzalez J."/>
            <person name="Henrissat B."/>
            <person name="Kuo A."/>
            <person name="Liang C."/>
            <person name="Lipzen A."/>
            <person name="Lutzoni F."/>
            <person name="Magnuson J."/>
            <person name="Mondo S."/>
            <person name="Nolan M."/>
            <person name="Ohm R."/>
            <person name="Pangilinan J."/>
            <person name="Park H.-J."/>
            <person name="Ramirez L."/>
            <person name="Alfaro M."/>
            <person name="Sun H."/>
            <person name="Tritt A."/>
            <person name="Yoshinaga Y."/>
            <person name="Zwiers L.-H."/>
            <person name="Turgeon B."/>
            <person name="Goodwin S."/>
            <person name="Spatafora J."/>
            <person name="Crous P."/>
            <person name="Grigoriev I."/>
        </authorList>
    </citation>
    <scope>NUCLEOTIDE SEQUENCE</scope>
    <source>
        <strain evidence="1">ATCC 200398</strain>
    </source>
</reference>
<evidence type="ECO:0000313" key="1">
    <source>
        <dbReference type="EMBL" id="KAF2471495.1"/>
    </source>
</evidence>
<comment type="caution">
    <text evidence="1">The sequence shown here is derived from an EMBL/GenBank/DDBJ whole genome shotgun (WGS) entry which is preliminary data.</text>
</comment>
<keyword evidence="2" id="KW-1185">Reference proteome</keyword>
<evidence type="ECO:0000313" key="2">
    <source>
        <dbReference type="Proteomes" id="UP000799755"/>
    </source>
</evidence>